<comment type="subcellular location">
    <subcellularLocation>
        <location evidence="1">Membrane</location>
        <topology evidence="1">Multi-pass membrane protein</topology>
    </subcellularLocation>
</comment>
<dbReference type="AlphaFoldDB" id="K6XR14"/>
<feature type="transmembrane region" description="Helical" evidence="10">
    <location>
        <begin position="122"/>
        <end position="143"/>
    </location>
</feature>
<name>K6XR14_9ACTN</name>
<keyword evidence="4" id="KW-0874">Quinone</keyword>
<dbReference type="PANTHER" id="PTHR34573">
    <property type="entry name" value="VKC DOMAIN-CONTAINING PROTEIN"/>
    <property type="match status" value="1"/>
</dbReference>
<protein>
    <recommendedName>
        <fullName evidence="11">Vitamin K epoxide reductase domain-containing protein</fullName>
    </recommendedName>
</protein>
<dbReference type="SMART" id="SM00756">
    <property type="entry name" value="VKc"/>
    <property type="match status" value="1"/>
</dbReference>
<evidence type="ECO:0000256" key="9">
    <source>
        <dbReference type="ARBA" id="ARBA00023284"/>
    </source>
</evidence>
<gene>
    <name evidence="12" type="ORF">GONAM_24_00210</name>
</gene>
<accession>K6XR14</accession>
<feature type="transmembrane region" description="Helical" evidence="10">
    <location>
        <begin position="149"/>
        <end position="172"/>
    </location>
</feature>
<evidence type="ECO:0000256" key="10">
    <source>
        <dbReference type="SAM" id="Phobius"/>
    </source>
</evidence>
<evidence type="ECO:0000256" key="7">
    <source>
        <dbReference type="ARBA" id="ARBA00023136"/>
    </source>
</evidence>
<dbReference type="InterPro" id="IPR038354">
    <property type="entry name" value="VKOR_sf"/>
</dbReference>
<dbReference type="PANTHER" id="PTHR34573:SF1">
    <property type="entry name" value="VITAMIN K EPOXIDE REDUCTASE DOMAIN-CONTAINING PROTEIN"/>
    <property type="match status" value="1"/>
</dbReference>
<evidence type="ECO:0000256" key="4">
    <source>
        <dbReference type="ARBA" id="ARBA00022719"/>
    </source>
</evidence>
<dbReference type="InterPro" id="IPR012932">
    <property type="entry name" value="VKOR"/>
</dbReference>
<dbReference type="GO" id="GO:0016020">
    <property type="term" value="C:membrane"/>
    <property type="evidence" value="ECO:0007669"/>
    <property type="project" value="UniProtKB-SubCell"/>
</dbReference>
<feature type="transmembrane region" description="Helical" evidence="10">
    <location>
        <begin position="97"/>
        <end position="115"/>
    </location>
</feature>
<sequence length="221" mass="23625">MSESAPAEATPTTTELDPDDDRALLAEAVRSWTRIVAWVLAVGGAIGFVASFVLTVERIELFKNPDYVPSCNFNPVLSCGSVMGKPQAALFGFPNPLLGIAGFAVVVTTGVAILAGARLAGWYWAGLQVGVTAAMTFICWLIYSSLYSIGALCPYCMVVWAVTLPIFVFVSVRNLHASGLTSRSGVALAVARSHALILVLFVAVVIVLIAVRFWSYWSSLY</sequence>
<evidence type="ECO:0000313" key="13">
    <source>
        <dbReference type="Proteomes" id="UP000035058"/>
    </source>
</evidence>
<feature type="transmembrane region" description="Helical" evidence="10">
    <location>
        <begin position="35"/>
        <end position="56"/>
    </location>
</feature>
<evidence type="ECO:0000256" key="2">
    <source>
        <dbReference type="ARBA" id="ARBA00006214"/>
    </source>
</evidence>
<keyword evidence="3 10" id="KW-0812">Transmembrane</keyword>
<evidence type="ECO:0000259" key="11">
    <source>
        <dbReference type="SMART" id="SM00756"/>
    </source>
</evidence>
<dbReference type="Proteomes" id="UP000035058">
    <property type="component" value="Unassembled WGS sequence"/>
</dbReference>
<evidence type="ECO:0000256" key="8">
    <source>
        <dbReference type="ARBA" id="ARBA00023157"/>
    </source>
</evidence>
<evidence type="ECO:0000313" key="12">
    <source>
        <dbReference type="EMBL" id="GAC01265.1"/>
    </source>
</evidence>
<keyword evidence="9" id="KW-0676">Redox-active center</keyword>
<keyword evidence="13" id="KW-1185">Reference proteome</keyword>
<feature type="domain" description="Vitamin K epoxide reductase" evidence="11">
    <location>
        <begin position="33"/>
        <end position="174"/>
    </location>
</feature>
<evidence type="ECO:0000256" key="3">
    <source>
        <dbReference type="ARBA" id="ARBA00022692"/>
    </source>
</evidence>
<dbReference type="CDD" id="cd12922">
    <property type="entry name" value="VKOR_5"/>
    <property type="match status" value="1"/>
</dbReference>
<dbReference type="RefSeq" id="WP_006867433.1">
    <property type="nucleotide sequence ID" value="NZ_BAHE01000024.1"/>
</dbReference>
<dbReference type="GO" id="GO:0048038">
    <property type="term" value="F:quinone binding"/>
    <property type="evidence" value="ECO:0007669"/>
    <property type="project" value="UniProtKB-KW"/>
</dbReference>
<keyword evidence="5 10" id="KW-1133">Transmembrane helix</keyword>
<reference evidence="12 13" key="1">
    <citation type="submission" date="2012-08" db="EMBL/GenBank/DDBJ databases">
        <title>Whole genome shotgun sequence of Gordonia namibiensis NBRC 108229.</title>
        <authorList>
            <person name="Isaki-Nakamura S."/>
            <person name="Hosoyama A."/>
            <person name="Tsuchikane K."/>
            <person name="Katsumata H."/>
            <person name="Baba S."/>
            <person name="Yamazaki S."/>
            <person name="Fujita N."/>
        </authorList>
    </citation>
    <scope>NUCLEOTIDE SEQUENCE [LARGE SCALE GENOMIC DNA]</scope>
    <source>
        <strain evidence="12 13">NBRC 108229</strain>
    </source>
</reference>
<dbReference type="Gene3D" id="1.20.1440.130">
    <property type="entry name" value="VKOR domain"/>
    <property type="match status" value="1"/>
</dbReference>
<evidence type="ECO:0000256" key="5">
    <source>
        <dbReference type="ARBA" id="ARBA00022989"/>
    </source>
</evidence>
<keyword evidence="6" id="KW-0560">Oxidoreductase</keyword>
<dbReference type="GO" id="GO:0016491">
    <property type="term" value="F:oxidoreductase activity"/>
    <property type="evidence" value="ECO:0007669"/>
    <property type="project" value="UniProtKB-KW"/>
</dbReference>
<comment type="caution">
    <text evidence="12">The sequence shown here is derived from an EMBL/GenBank/DDBJ whole genome shotgun (WGS) entry which is preliminary data.</text>
</comment>
<evidence type="ECO:0000256" key="1">
    <source>
        <dbReference type="ARBA" id="ARBA00004141"/>
    </source>
</evidence>
<dbReference type="InterPro" id="IPR041714">
    <property type="entry name" value="VKOR_Actinobacteria"/>
</dbReference>
<evidence type="ECO:0000256" key="6">
    <source>
        <dbReference type="ARBA" id="ARBA00023002"/>
    </source>
</evidence>
<keyword evidence="7 10" id="KW-0472">Membrane</keyword>
<dbReference type="EMBL" id="BAHE01000024">
    <property type="protein sequence ID" value="GAC01265.1"/>
    <property type="molecule type" value="Genomic_DNA"/>
</dbReference>
<comment type="similarity">
    <text evidence="2">Belongs to the VKOR family.</text>
</comment>
<organism evidence="12 13">
    <name type="scientific">Gordonia namibiensis NBRC 108229</name>
    <dbReference type="NCBI Taxonomy" id="1208314"/>
    <lineage>
        <taxon>Bacteria</taxon>
        <taxon>Bacillati</taxon>
        <taxon>Actinomycetota</taxon>
        <taxon>Actinomycetes</taxon>
        <taxon>Mycobacteriales</taxon>
        <taxon>Gordoniaceae</taxon>
        <taxon>Gordonia</taxon>
    </lineage>
</organism>
<feature type="transmembrane region" description="Helical" evidence="10">
    <location>
        <begin position="193"/>
        <end position="214"/>
    </location>
</feature>
<proteinExistence type="inferred from homology"/>
<dbReference type="Pfam" id="PF07884">
    <property type="entry name" value="VKOR"/>
    <property type="match status" value="1"/>
</dbReference>
<keyword evidence="8" id="KW-1015">Disulfide bond</keyword>